<keyword evidence="14" id="KW-1185">Reference proteome</keyword>
<dbReference type="Pfam" id="PF25333">
    <property type="entry name" value="DUF2921_N"/>
    <property type="match status" value="1"/>
</dbReference>
<proteinExistence type="predicted"/>
<comment type="pathway">
    <text evidence="3">Protein modification; protein ubiquitination.</text>
</comment>
<evidence type="ECO:0000256" key="4">
    <source>
        <dbReference type="ARBA" id="ARBA00012483"/>
    </source>
</evidence>
<evidence type="ECO:0000256" key="7">
    <source>
        <dbReference type="ARBA" id="ARBA00022786"/>
    </source>
</evidence>
<reference evidence="13 14" key="1">
    <citation type="journal article" date="2018" name="Front. Plant Sci.">
        <title>Red Clover (Trifolium pratense) and Zigzag Clover (T. medium) - A Picture of Genomic Similarities and Differences.</title>
        <authorList>
            <person name="Dluhosova J."/>
            <person name="Istvanek J."/>
            <person name="Nedelnik J."/>
            <person name="Repkova J."/>
        </authorList>
    </citation>
    <scope>NUCLEOTIDE SEQUENCE [LARGE SCALE GENOMIC DNA]</scope>
    <source>
        <strain evidence="14">cv. 10/8</strain>
        <tissue evidence="13">Leaf</tissue>
    </source>
</reference>
<dbReference type="PROSITE" id="PS00018">
    <property type="entry name" value="EF_HAND_1"/>
    <property type="match status" value="1"/>
</dbReference>
<feature type="domain" description="DUF2921" evidence="12">
    <location>
        <begin position="6"/>
        <end position="52"/>
    </location>
</feature>
<evidence type="ECO:0000256" key="1">
    <source>
        <dbReference type="ARBA" id="ARBA00000900"/>
    </source>
</evidence>
<keyword evidence="8 10" id="KW-1133">Transmembrane helix</keyword>
<evidence type="ECO:0000256" key="9">
    <source>
        <dbReference type="ARBA" id="ARBA00023136"/>
    </source>
</evidence>
<dbReference type="EMBL" id="LXQA010167873">
    <property type="protein sequence ID" value="MCI28770.1"/>
    <property type="molecule type" value="Genomic_DNA"/>
</dbReference>
<comment type="catalytic activity">
    <reaction evidence="1">
        <text>S-ubiquitinyl-[E2 ubiquitin-conjugating enzyme]-L-cysteine + [acceptor protein]-L-lysine = [E2 ubiquitin-conjugating enzyme]-L-cysteine + N(6)-ubiquitinyl-[acceptor protein]-L-lysine.</text>
        <dbReference type="EC" id="2.3.2.27"/>
    </reaction>
</comment>
<keyword evidence="6 10" id="KW-0812">Transmembrane</keyword>
<dbReference type="AlphaFoldDB" id="A0A392QYX3"/>
<dbReference type="PANTHER" id="PTHR33389">
    <property type="entry name" value="FAMILY PROTEIN, PUTATIVE (DUF2921)-RELATED"/>
    <property type="match status" value="1"/>
</dbReference>
<accession>A0A392QYX3</accession>
<keyword evidence="5" id="KW-0808">Transferase</keyword>
<dbReference type="InterPro" id="IPR021319">
    <property type="entry name" value="DUF2921"/>
</dbReference>
<evidence type="ECO:0000259" key="12">
    <source>
        <dbReference type="Pfam" id="PF25333"/>
    </source>
</evidence>
<evidence type="ECO:0000256" key="2">
    <source>
        <dbReference type="ARBA" id="ARBA00004127"/>
    </source>
</evidence>
<sequence>ESYDLESGMDCLIQVVVSYPPTTTRWLVNPTATISIESQRTDDDTLRFDPIKLQTFPIIYRKQREDVLSHRGVEGILRIVTLTMAVGCILSQLFYIKHDVDSLPYVSLVVLGVQSLGYSIPLITGAEALFKRMVSESYDVSSSGTLENSEWLHIIDYTVKLLLIVSLL</sequence>
<feature type="transmembrane region" description="Helical" evidence="10">
    <location>
        <begin position="76"/>
        <end position="96"/>
    </location>
</feature>
<dbReference type="Proteomes" id="UP000265520">
    <property type="component" value="Unassembled WGS sequence"/>
</dbReference>
<evidence type="ECO:0000313" key="13">
    <source>
        <dbReference type="EMBL" id="MCI28770.1"/>
    </source>
</evidence>
<dbReference type="EC" id="2.3.2.27" evidence="4"/>
<evidence type="ECO:0000256" key="10">
    <source>
        <dbReference type="SAM" id="Phobius"/>
    </source>
</evidence>
<evidence type="ECO:0000256" key="6">
    <source>
        <dbReference type="ARBA" id="ARBA00022692"/>
    </source>
</evidence>
<comment type="caution">
    <text evidence="13">The sequence shown here is derived from an EMBL/GenBank/DDBJ whole genome shotgun (WGS) entry which is preliminary data.</text>
</comment>
<name>A0A392QYX3_9FABA</name>
<feature type="non-terminal residue" evidence="13">
    <location>
        <position position="168"/>
    </location>
</feature>
<evidence type="ECO:0000256" key="3">
    <source>
        <dbReference type="ARBA" id="ARBA00004906"/>
    </source>
</evidence>
<keyword evidence="9 10" id="KW-0472">Membrane</keyword>
<dbReference type="InterPro" id="IPR018247">
    <property type="entry name" value="EF_Hand_1_Ca_BS"/>
</dbReference>
<evidence type="ECO:0000256" key="8">
    <source>
        <dbReference type="ARBA" id="ARBA00022989"/>
    </source>
</evidence>
<dbReference type="PANTHER" id="PTHR33389:SF4">
    <property type="entry name" value="PII, URIDYLYLTRANSFERASE (DUF2921)"/>
    <property type="match status" value="1"/>
</dbReference>
<dbReference type="GO" id="GO:0061630">
    <property type="term" value="F:ubiquitin protein ligase activity"/>
    <property type="evidence" value="ECO:0007669"/>
    <property type="project" value="UniProtKB-EC"/>
</dbReference>
<evidence type="ECO:0000259" key="11">
    <source>
        <dbReference type="Pfam" id="PF11145"/>
    </source>
</evidence>
<evidence type="ECO:0000313" key="14">
    <source>
        <dbReference type="Proteomes" id="UP000265520"/>
    </source>
</evidence>
<dbReference type="InterPro" id="IPR057425">
    <property type="entry name" value="DUF2921_N"/>
</dbReference>
<dbReference type="Pfam" id="PF11145">
    <property type="entry name" value="DUF2921"/>
    <property type="match status" value="1"/>
</dbReference>
<organism evidence="13 14">
    <name type="scientific">Trifolium medium</name>
    <dbReference type="NCBI Taxonomy" id="97028"/>
    <lineage>
        <taxon>Eukaryota</taxon>
        <taxon>Viridiplantae</taxon>
        <taxon>Streptophyta</taxon>
        <taxon>Embryophyta</taxon>
        <taxon>Tracheophyta</taxon>
        <taxon>Spermatophyta</taxon>
        <taxon>Magnoliopsida</taxon>
        <taxon>eudicotyledons</taxon>
        <taxon>Gunneridae</taxon>
        <taxon>Pentapetalae</taxon>
        <taxon>rosids</taxon>
        <taxon>fabids</taxon>
        <taxon>Fabales</taxon>
        <taxon>Fabaceae</taxon>
        <taxon>Papilionoideae</taxon>
        <taxon>50 kb inversion clade</taxon>
        <taxon>NPAAA clade</taxon>
        <taxon>Hologalegina</taxon>
        <taxon>IRL clade</taxon>
        <taxon>Trifolieae</taxon>
        <taxon>Trifolium</taxon>
    </lineage>
</organism>
<feature type="domain" description="SWEET-like" evidence="11">
    <location>
        <begin position="63"/>
        <end position="162"/>
    </location>
</feature>
<keyword evidence="7" id="KW-0833">Ubl conjugation pathway</keyword>
<comment type="subcellular location">
    <subcellularLocation>
        <location evidence="2">Endomembrane system</location>
        <topology evidence="2">Multi-pass membrane protein</topology>
    </subcellularLocation>
</comment>
<protein>
    <recommendedName>
        <fullName evidence="4">RING-type E3 ubiquitin transferase</fullName>
        <ecNumber evidence="4">2.3.2.27</ecNumber>
    </recommendedName>
</protein>
<evidence type="ECO:0000256" key="5">
    <source>
        <dbReference type="ARBA" id="ARBA00022679"/>
    </source>
</evidence>
<feature type="transmembrane region" description="Helical" evidence="10">
    <location>
        <begin position="102"/>
        <end position="123"/>
    </location>
</feature>
<feature type="non-terminal residue" evidence="13">
    <location>
        <position position="1"/>
    </location>
</feature>
<dbReference type="GO" id="GO:0012505">
    <property type="term" value="C:endomembrane system"/>
    <property type="evidence" value="ECO:0007669"/>
    <property type="project" value="UniProtKB-SubCell"/>
</dbReference>